<evidence type="ECO:0000259" key="2">
    <source>
        <dbReference type="Pfam" id="PF09374"/>
    </source>
</evidence>
<dbReference type="PROSITE" id="PS00018">
    <property type="entry name" value="EF_HAND_1"/>
    <property type="match status" value="1"/>
</dbReference>
<feature type="domain" description="Peptidoglycan binding" evidence="2">
    <location>
        <begin position="99"/>
        <end position="181"/>
    </location>
</feature>
<dbReference type="Gene3D" id="1.20.141.10">
    <property type="entry name" value="Chitosanase, subunit A, domain 1"/>
    <property type="match status" value="1"/>
</dbReference>
<name>A0A921NU97_9RHOB</name>
<reference evidence="3" key="1">
    <citation type="submission" date="2013-03" db="EMBL/GenBank/DDBJ databases">
        <title>Genome Sequence of the Profundibacterium mesophilum strain KAUST100406-0324T from Red Sea, a novel genus in the family Rhodobacteraceae.</title>
        <authorList>
            <person name="Essack M."/>
            <person name="Alam I."/>
            <person name="Lafi F."/>
            <person name="Alawi W."/>
            <person name="Kamanu F."/>
            <person name="Al-Suwailem A."/>
            <person name="Lee O.O."/>
            <person name="Xu Y."/>
            <person name="Bajic V."/>
            <person name="Qian P.-Y."/>
            <person name="Archer J."/>
        </authorList>
    </citation>
    <scope>NUCLEOTIDE SEQUENCE</scope>
    <source>
        <strain evidence="3">KAUST100406-0324</strain>
    </source>
</reference>
<dbReference type="InterPro" id="IPR018537">
    <property type="entry name" value="Peptidoglycan-bd_3"/>
</dbReference>
<dbReference type="InterPro" id="IPR008565">
    <property type="entry name" value="TtsA-like_GH18_dom"/>
</dbReference>
<accession>A0A921NU97</accession>
<comment type="caution">
    <text evidence="3">The sequence shown here is derived from an EMBL/GenBank/DDBJ whole genome shotgun (WGS) entry which is preliminary data.</text>
</comment>
<dbReference type="InterPro" id="IPR018247">
    <property type="entry name" value="EF_Hand_1_Ca_BS"/>
</dbReference>
<dbReference type="OrthoDB" id="9815229at2"/>
<dbReference type="CDD" id="cd13926">
    <property type="entry name" value="N-acetylmuramidase_GH108"/>
    <property type="match status" value="1"/>
</dbReference>
<organism evidence="3 4">
    <name type="scientific">Profundibacterium mesophilum KAUST100406-0324</name>
    <dbReference type="NCBI Taxonomy" id="1037889"/>
    <lineage>
        <taxon>Bacteria</taxon>
        <taxon>Pseudomonadati</taxon>
        <taxon>Pseudomonadota</taxon>
        <taxon>Alphaproteobacteria</taxon>
        <taxon>Rhodobacterales</taxon>
        <taxon>Roseobacteraceae</taxon>
        <taxon>Profundibacterium</taxon>
    </lineage>
</organism>
<sequence length="203" mass="22432">MSTIRKIAEGILSREGGFTDDPDDPGGATRFGVTLGTLRRLGRDLDGDGTVTRADLMRLEKHEAVDIFIAHYFEAPGLGALPEALHPTVFDMQVNAGANAIRILQRLLCEMGFTVAIDGRMGPRTAAASARAMAAAPRHLVDAYGIARRNYYYRLADRRPPLRKFARRRDGGKGGWILRAETFISRRFHLSAQEHGERVASWA</sequence>
<proteinExistence type="predicted"/>
<dbReference type="RefSeq" id="WP_159965569.1">
    <property type="nucleotide sequence ID" value="NZ_APKE01000023.1"/>
</dbReference>
<dbReference type="SUPFAM" id="SSF53955">
    <property type="entry name" value="Lysozyme-like"/>
    <property type="match status" value="1"/>
</dbReference>
<protein>
    <submittedName>
        <fullName evidence="3">Secretion activating protein General function prediction only</fullName>
    </submittedName>
</protein>
<dbReference type="InterPro" id="IPR023346">
    <property type="entry name" value="Lysozyme-like_dom_sf"/>
</dbReference>
<evidence type="ECO:0000259" key="1">
    <source>
        <dbReference type="Pfam" id="PF05838"/>
    </source>
</evidence>
<dbReference type="NCBIfam" id="NF040573">
    <property type="entry name" value="holin_dep_muram"/>
    <property type="match status" value="1"/>
</dbReference>
<dbReference type="EMBL" id="APKE01000023">
    <property type="protein sequence ID" value="KAF0675678.1"/>
    <property type="molecule type" value="Genomic_DNA"/>
</dbReference>
<keyword evidence="4" id="KW-1185">Reference proteome</keyword>
<dbReference type="Pfam" id="PF09374">
    <property type="entry name" value="PG_binding_3"/>
    <property type="match status" value="1"/>
</dbReference>
<dbReference type="Proteomes" id="UP000698242">
    <property type="component" value="Unassembled WGS sequence"/>
</dbReference>
<evidence type="ECO:0000313" key="4">
    <source>
        <dbReference type="Proteomes" id="UP000698242"/>
    </source>
</evidence>
<dbReference type="Pfam" id="PF05838">
    <property type="entry name" value="Glyco_hydro_108"/>
    <property type="match status" value="1"/>
</dbReference>
<gene>
    <name evidence="3" type="ORF">PMES_02013</name>
</gene>
<feature type="domain" description="TtsA-like Glycoside hydrolase family 108" evidence="1">
    <location>
        <begin position="10"/>
        <end position="97"/>
    </location>
</feature>
<dbReference type="AlphaFoldDB" id="A0A921NU97"/>
<evidence type="ECO:0000313" key="3">
    <source>
        <dbReference type="EMBL" id="KAF0675678.1"/>
    </source>
</evidence>